<name>A0A7I8D9R1_9BACL</name>
<sequence length="953" mass="108878">MERDAIARIAVEYCWSLKEKEIEFEEAAVQTIEFVKNSLPGGLNIDAEWLKEHLRLLVTQEVSDYLMLQGEEQQKAKHKWWTEQKSVNKLGFWNRWRMYLTNEKNWSPAIIESIDETTDKILDAIDDPNQNSLLNDRRGLVLGYVQSGKTAHYTGLINKALDAGFQLIIVLAGMHESLRMQTQARLDEEVFGTDSSIELAIKNGYLRQQVGVGKLAFSEEFMVNRYTDRSHKGDFRKALATKIQLLGGRPTVFIVKKNATILKNLYQFLRTGNLTKDHLLKQGRALIANISMLMIDDEADQASVNTKSISDANGNILPDYEPSRVNAEIRRIYNLFSNKAYVGYTATPYANIFIHDEAGTEQYGKELFPKDFILCLPKPDSYIGPAEFFGLNRSDGETMCLIREVQYDPLFVPAKTKNGHVPERLPETLVDAIGAFLISSSIRLARKQKNEHMSMLIHAARFTNIHREIKDLVVRKIHDIQNRLRYEDAADSSSFAARLKSLWANDFVETSIHLRKCFFDLAGDCYMPEWPVILSGISDVLAKLEVLEVNGVSDDELKYKDYPDGRIVIAVGGDKLSRGLTLEGLSISYFLRSSTFYDTLMQMGRWFGYRPGYLDLCRLYTTPTLAEWFGHIAVATEELRGELFNMDQRNALPKEYGLKVRTHPDLFIAAANKMQSAYDRQEDYSNSVSETTKFDNNEDFFRDNQNAVDHFIRQLGAPDKDYLRKKRPGKYANSASMPKHYFWEKVDGFSVCNFLSEYKTARNAPRANSFRLKEYIKEQINNGGLTEWTICLINADENDKFQGKGFEVGGLSIERGVRRAKGENRGTKAFGRLLSQDHEYLDFDDAQMDRVVKLRAQATQGKGKRSKVITDDSGSDWESAAYIRYELRKDQPHRGLLLIYPIENSDNSAFANLSDDIIPIGIGLVFPPSRHSTPVNYKVNNVFRMLEEEDEQE</sequence>
<gene>
    <name evidence="2" type="ORF">skT53_18000</name>
</gene>
<keyword evidence="2" id="KW-0255">Endonuclease</keyword>
<dbReference type="AlphaFoldDB" id="A0A7I8D9R1"/>
<keyword evidence="2" id="KW-0540">Nuclease</keyword>
<accession>A0A7I8D9R1</accession>
<evidence type="ECO:0000259" key="1">
    <source>
        <dbReference type="Pfam" id="PF10593"/>
    </source>
</evidence>
<dbReference type="GO" id="GO:0004519">
    <property type="term" value="F:endonuclease activity"/>
    <property type="evidence" value="ECO:0007669"/>
    <property type="project" value="UniProtKB-KW"/>
</dbReference>
<reference evidence="2 3" key="1">
    <citation type="submission" date="2020-08" db="EMBL/GenBank/DDBJ databases">
        <title>Complete Genome Sequence of Effusibacillus dendaii Strain skT53, Isolated from Farmland soil.</title>
        <authorList>
            <person name="Konishi T."/>
            <person name="Kawasaki H."/>
        </authorList>
    </citation>
    <scope>NUCLEOTIDE SEQUENCE [LARGE SCALE GENOMIC DNA]</scope>
    <source>
        <strain evidence="3">skT53</strain>
    </source>
</reference>
<protein>
    <submittedName>
        <fullName evidence="2">Endonuclease</fullName>
    </submittedName>
</protein>
<dbReference type="Proteomes" id="UP000593802">
    <property type="component" value="Chromosome"/>
</dbReference>
<keyword evidence="2" id="KW-0378">Hydrolase</keyword>
<organism evidence="2 3">
    <name type="scientific">Effusibacillus dendaii</name>
    <dbReference type="NCBI Taxonomy" id="2743772"/>
    <lineage>
        <taxon>Bacteria</taxon>
        <taxon>Bacillati</taxon>
        <taxon>Bacillota</taxon>
        <taxon>Bacilli</taxon>
        <taxon>Bacillales</taxon>
        <taxon>Alicyclobacillaceae</taxon>
        <taxon>Effusibacillus</taxon>
    </lineage>
</organism>
<dbReference type="KEGG" id="eff:skT53_18000"/>
<proteinExistence type="predicted"/>
<evidence type="ECO:0000313" key="2">
    <source>
        <dbReference type="EMBL" id="BCJ86815.1"/>
    </source>
</evidence>
<dbReference type="Pfam" id="PF10593">
    <property type="entry name" value="Z1"/>
    <property type="match status" value="1"/>
</dbReference>
<dbReference type="RefSeq" id="WP_200760775.1">
    <property type="nucleotide sequence ID" value="NZ_AP023366.1"/>
</dbReference>
<evidence type="ECO:0000313" key="3">
    <source>
        <dbReference type="Proteomes" id="UP000593802"/>
    </source>
</evidence>
<keyword evidence="3" id="KW-1185">Reference proteome</keyword>
<feature type="domain" description="Putative endonuclease Z1" evidence="1">
    <location>
        <begin position="429"/>
        <end position="665"/>
    </location>
</feature>
<dbReference type="InterPro" id="IPR018310">
    <property type="entry name" value="Put_endonuclease_Z1-dom"/>
</dbReference>
<dbReference type="EMBL" id="AP023366">
    <property type="protein sequence ID" value="BCJ86815.1"/>
    <property type="molecule type" value="Genomic_DNA"/>
</dbReference>